<keyword evidence="3" id="KW-1185">Reference proteome</keyword>
<evidence type="ECO:0000313" key="3">
    <source>
        <dbReference type="Proteomes" id="UP000095463"/>
    </source>
</evidence>
<feature type="transmembrane region" description="Helical" evidence="1">
    <location>
        <begin position="74"/>
        <end position="90"/>
    </location>
</feature>
<dbReference type="EMBL" id="LAJE02000056">
    <property type="protein sequence ID" value="OEO32765.1"/>
    <property type="molecule type" value="Genomic_DNA"/>
</dbReference>
<evidence type="ECO:0000256" key="1">
    <source>
        <dbReference type="SAM" id="Phobius"/>
    </source>
</evidence>
<proteinExistence type="predicted"/>
<feature type="transmembrane region" description="Helical" evidence="1">
    <location>
        <begin position="44"/>
        <end position="68"/>
    </location>
</feature>
<dbReference type="AlphaFoldDB" id="A0A1E5XW02"/>
<dbReference type="Proteomes" id="UP000095463">
    <property type="component" value="Unassembled WGS sequence"/>
</dbReference>
<organism evidence="2 3">
    <name type="scientific">Devosia insulae DS-56</name>
    <dbReference type="NCBI Taxonomy" id="1116389"/>
    <lineage>
        <taxon>Bacteria</taxon>
        <taxon>Pseudomonadati</taxon>
        <taxon>Pseudomonadota</taxon>
        <taxon>Alphaproteobacteria</taxon>
        <taxon>Hyphomicrobiales</taxon>
        <taxon>Devosiaceae</taxon>
        <taxon>Devosia</taxon>
    </lineage>
</organism>
<evidence type="ECO:0000313" key="2">
    <source>
        <dbReference type="EMBL" id="OEO32765.1"/>
    </source>
</evidence>
<dbReference type="OrthoDB" id="9970763at2"/>
<accession>A0A1E5XW02</accession>
<reference evidence="2 3" key="1">
    <citation type="journal article" date="2015" name="Genome Announc.">
        <title>Genome Assemblies of Three Soil-Associated Devosia species: D. insulae, D. limi, and D. soli.</title>
        <authorList>
            <person name="Hassan Y.I."/>
            <person name="Lepp D."/>
            <person name="Zhou T."/>
        </authorList>
    </citation>
    <scope>NUCLEOTIDE SEQUENCE [LARGE SCALE GENOMIC DNA]</scope>
    <source>
        <strain evidence="2 3">DS-56</strain>
    </source>
</reference>
<dbReference type="RefSeq" id="WP_069908100.1">
    <property type="nucleotide sequence ID" value="NZ_LAJE02000056.1"/>
</dbReference>
<keyword evidence="1" id="KW-1133">Transmembrane helix</keyword>
<sequence length="170" mass="19777">MYRTLDFRSEFVWLARGAARLPSKDLRHYVRPTLEREGRMLRTLFLGVWSLLIVGINLIPLGVVWYVLERVTDRTEVLIVTLAGMLYAMINSTGSGNNAEIRELKQEVAEARMEMRRLLDPKGKERAIDEVEARERRNSKEFHRAAWNLVPALVSMVVFIWCLVRFFAVI</sequence>
<keyword evidence="1" id="KW-0812">Transmembrane</keyword>
<comment type="caution">
    <text evidence="2">The sequence shown here is derived from an EMBL/GenBank/DDBJ whole genome shotgun (WGS) entry which is preliminary data.</text>
</comment>
<protein>
    <submittedName>
        <fullName evidence="2">Uncharacterized protein</fullName>
    </submittedName>
</protein>
<gene>
    <name evidence="2" type="ORF">VW23_009975</name>
</gene>
<name>A0A1E5XW02_9HYPH</name>
<keyword evidence="1" id="KW-0472">Membrane</keyword>
<feature type="transmembrane region" description="Helical" evidence="1">
    <location>
        <begin position="146"/>
        <end position="168"/>
    </location>
</feature>